<feature type="transmembrane region" description="Helical" evidence="5">
    <location>
        <begin position="365"/>
        <end position="387"/>
    </location>
</feature>
<dbReference type="Gene3D" id="1.20.1250.20">
    <property type="entry name" value="MFS general substrate transporter like domains"/>
    <property type="match status" value="1"/>
</dbReference>
<feature type="domain" description="Major facilitator superfamily (MFS) profile" evidence="6">
    <location>
        <begin position="28"/>
        <end position="417"/>
    </location>
</feature>
<feature type="transmembrane region" description="Helical" evidence="5">
    <location>
        <begin position="263"/>
        <end position="284"/>
    </location>
</feature>
<proteinExistence type="predicted"/>
<feature type="transmembrane region" description="Helical" evidence="5">
    <location>
        <begin position="62"/>
        <end position="82"/>
    </location>
</feature>
<keyword evidence="3 5" id="KW-0472">Membrane</keyword>
<dbReference type="InterPro" id="IPR020846">
    <property type="entry name" value="MFS_dom"/>
</dbReference>
<reference evidence="7 8" key="1">
    <citation type="submission" date="2021-12" db="EMBL/GenBank/DDBJ databases">
        <title>Discovery of the Pendulisporaceae a myxobacterial family with distinct sporulation behavior and unique specialized metabolism.</title>
        <authorList>
            <person name="Garcia R."/>
            <person name="Popoff A."/>
            <person name="Bader C.D."/>
            <person name="Loehr J."/>
            <person name="Walesch S."/>
            <person name="Walt C."/>
            <person name="Boldt J."/>
            <person name="Bunk B."/>
            <person name="Haeckl F.J.F.P.J."/>
            <person name="Gunesch A.P."/>
            <person name="Birkelbach J."/>
            <person name="Nuebel U."/>
            <person name="Pietschmann T."/>
            <person name="Bach T."/>
            <person name="Mueller R."/>
        </authorList>
    </citation>
    <scope>NUCLEOTIDE SEQUENCE [LARGE SCALE GENOMIC DNA]</scope>
    <source>
        <strain evidence="7 8">MSr11954</strain>
    </source>
</reference>
<feature type="transmembrane region" description="Helical" evidence="5">
    <location>
        <begin position="236"/>
        <end position="257"/>
    </location>
</feature>
<gene>
    <name evidence="7" type="ORF">LZC94_24820</name>
</gene>
<dbReference type="Pfam" id="PF07690">
    <property type="entry name" value="MFS_1"/>
    <property type="match status" value="1"/>
</dbReference>
<keyword evidence="1 5" id="KW-0812">Transmembrane</keyword>
<feature type="transmembrane region" description="Helical" evidence="5">
    <location>
        <begin position="123"/>
        <end position="144"/>
    </location>
</feature>
<feature type="transmembrane region" description="Helical" evidence="5">
    <location>
        <begin position="296"/>
        <end position="318"/>
    </location>
</feature>
<evidence type="ECO:0000313" key="7">
    <source>
        <dbReference type="EMBL" id="WXB11093.1"/>
    </source>
</evidence>
<evidence type="ECO:0000256" key="1">
    <source>
        <dbReference type="ARBA" id="ARBA00022692"/>
    </source>
</evidence>
<dbReference type="PANTHER" id="PTHR23531">
    <property type="entry name" value="QUINOLENE RESISTANCE PROTEIN NORA"/>
    <property type="match status" value="1"/>
</dbReference>
<feature type="transmembrane region" description="Helical" evidence="5">
    <location>
        <begin position="182"/>
        <end position="201"/>
    </location>
</feature>
<dbReference type="PANTHER" id="PTHR23531:SF1">
    <property type="entry name" value="QUINOLENE RESISTANCE PROTEIN NORA"/>
    <property type="match status" value="1"/>
</dbReference>
<evidence type="ECO:0000313" key="8">
    <source>
        <dbReference type="Proteomes" id="UP001370348"/>
    </source>
</evidence>
<name>A0ABZ2LJF8_9BACT</name>
<dbReference type="Proteomes" id="UP001370348">
    <property type="component" value="Chromosome"/>
</dbReference>
<feature type="transmembrane region" description="Helical" evidence="5">
    <location>
        <begin position="29"/>
        <end position="50"/>
    </location>
</feature>
<feature type="transmembrane region" description="Helical" evidence="5">
    <location>
        <begin position="393"/>
        <end position="414"/>
    </location>
</feature>
<evidence type="ECO:0000256" key="2">
    <source>
        <dbReference type="ARBA" id="ARBA00022989"/>
    </source>
</evidence>
<feature type="transmembrane region" description="Helical" evidence="5">
    <location>
        <begin position="156"/>
        <end position="176"/>
    </location>
</feature>
<sequence length="419" mass="42590">MGATFTSGAESSPSSTDGADQRGLGSRPFILLLLATVCAFFGYTLLLPLVPLWAVRGGAQEVAAGTTTTMFMGATVAAQFAAPQLIRRIGYARAFAWGSAFLGAPTPLYVLTSALPALLGVSALRGIGFGLVTVCGSALVAELLPRALLGRGSGAYGLAVGVPQVIGLPAGVWFAHLWGYEAVFWMAGVLPVLACVPAMLLPRLSLPGAGAAHEPSADAPAPHDAPLPWGALSAPWLVMLLAALGYGGVVTFLPMSFRDVQQVTAAVLFAISAAMLLGRWLSGVVGDRMQLAGRQLGVGIVLAACGLFLVAAASHVHAGTAAPSLAGALAVAGGTLLGGGFGVVQNDALVVMFHRVERTQYGFASAVWNVGYDTGTGLGAVIIGALVVRAGYVAAFTASAVLLLAVLPSTLASMRTRRR</sequence>
<keyword evidence="2 5" id="KW-1133">Transmembrane helix</keyword>
<dbReference type="RefSeq" id="WP_394820708.1">
    <property type="nucleotide sequence ID" value="NZ_CP089984.1"/>
</dbReference>
<dbReference type="InterPro" id="IPR036259">
    <property type="entry name" value="MFS_trans_sf"/>
</dbReference>
<organism evidence="7 8">
    <name type="scientific">Pendulispora albinea</name>
    <dbReference type="NCBI Taxonomy" id="2741071"/>
    <lineage>
        <taxon>Bacteria</taxon>
        <taxon>Pseudomonadati</taxon>
        <taxon>Myxococcota</taxon>
        <taxon>Myxococcia</taxon>
        <taxon>Myxococcales</taxon>
        <taxon>Sorangiineae</taxon>
        <taxon>Pendulisporaceae</taxon>
        <taxon>Pendulispora</taxon>
    </lineage>
</organism>
<evidence type="ECO:0000259" key="6">
    <source>
        <dbReference type="PROSITE" id="PS50850"/>
    </source>
</evidence>
<dbReference type="PROSITE" id="PS50850">
    <property type="entry name" value="MFS"/>
    <property type="match status" value="1"/>
</dbReference>
<keyword evidence="8" id="KW-1185">Reference proteome</keyword>
<feature type="transmembrane region" description="Helical" evidence="5">
    <location>
        <begin position="94"/>
        <end position="111"/>
    </location>
</feature>
<dbReference type="EMBL" id="CP089984">
    <property type="protein sequence ID" value="WXB11093.1"/>
    <property type="molecule type" value="Genomic_DNA"/>
</dbReference>
<feature type="transmembrane region" description="Helical" evidence="5">
    <location>
        <begin position="324"/>
        <end position="344"/>
    </location>
</feature>
<dbReference type="InterPro" id="IPR011701">
    <property type="entry name" value="MFS"/>
</dbReference>
<evidence type="ECO:0000256" key="5">
    <source>
        <dbReference type="SAM" id="Phobius"/>
    </source>
</evidence>
<protein>
    <submittedName>
        <fullName evidence="7">MFS transporter</fullName>
    </submittedName>
</protein>
<feature type="compositionally biased region" description="Polar residues" evidence="4">
    <location>
        <begin position="1"/>
        <end position="18"/>
    </location>
</feature>
<evidence type="ECO:0000256" key="4">
    <source>
        <dbReference type="SAM" id="MobiDB-lite"/>
    </source>
</evidence>
<evidence type="ECO:0000256" key="3">
    <source>
        <dbReference type="ARBA" id="ARBA00023136"/>
    </source>
</evidence>
<accession>A0ABZ2LJF8</accession>
<dbReference type="InterPro" id="IPR052714">
    <property type="entry name" value="MFS_Exporter"/>
</dbReference>
<feature type="region of interest" description="Disordered" evidence="4">
    <location>
        <begin position="1"/>
        <end position="21"/>
    </location>
</feature>
<dbReference type="SUPFAM" id="SSF103473">
    <property type="entry name" value="MFS general substrate transporter"/>
    <property type="match status" value="1"/>
</dbReference>